<dbReference type="AlphaFoldDB" id="A0A4Q4SUK0"/>
<dbReference type="EMBL" id="QJNU01000936">
    <property type="protein sequence ID" value="RYO82555.1"/>
    <property type="molecule type" value="Genomic_DNA"/>
</dbReference>
<keyword evidence="3" id="KW-1185">Reference proteome</keyword>
<dbReference type="OrthoDB" id="4708870at2759"/>
<evidence type="ECO:0000256" key="1">
    <source>
        <dbReference type="SAM" id="MobiDB-lite"/>
    </source>
</evidence>
<organism evidence="2 3">
    <name type="scientific">Monosporascus ibericus</name>
    <dbReference type="NCBI Taxonomy" id="155417"/>
    <lineage>
        <taxon>Eukaryota</taxon>
        <taxon>Fungi</taxon>
        <taxon>Dikarya</taxon>
        <taxon>Ascomycota</taxon>
        <taxon>Pezizomycotina</taxon>
        <taxon>Sordariomycetes</taxon>
        <taxon>Xylariomycetidae</taxon>
        <taxon>Xylariales</taxon>
        <taxon>Xylariales incertae sedis</taxon>
        <taxon>Monosporascus</taxon>
    </lineage>
</organism>
<evidence type="ECO:0000313" key="3">
    <source>
        <dbReference type="Proteomes" id="UP000293360"/>
    </source>
</evidence>
<evidence type="ECO:0000313" key="2">
    <source>
        <dbReference type="EMBL" id="RYO82555.1"/>
    </source>
</evidence>
<gene>
    <name evidence="2" type="ORF">DL764_009594</name>
</gene>
<accession>A0A4Q4SUK0</accession>
<sequence>MGGLAFASGSEPLYTPRMPPEIYQVVRDHCHAVLRQLFICVATPIEGPGKEDYGDIDIFLAWERKKIFPSKRVVDSLKGLPEEPLQAAARLLKAEKTRTEQSHSLTLAIPWPEGPQDSAKQKDPASTQVNRRNDQVEEDTKRRFIQVDLHYCQNIDQLQWMLFKYAHGDLWNILGTTIRPFGLTIDGVGLYLRIPEIEKEDRKKAKVLLTEAPASILDFLGLKFDGRQWEERFAHFNDVFEYAATSRFFWARWNQPPDEDGIVCEEQTGVETDKKKLKSNDRRRMNQRPLFRKWVEEFLPKCREEGRFGNAQLTRDEVRDQAFARFGVKREYERRLAEWRMQRQKETLWRDVIKASLPEELDPMWRGCAASALKKIIMQDDDSFGIRPQRNLRDESGLYIEEYVREFAQDSWKQVGDVAWRKNHERYLEHLKNKGTKRTVSGGDKVNDDISNANTAHATRVRDEKEVKDV</sequence>
<feature type="compositionally biased region" description="Basic and acidic residues" evidence="1">
    <location>
        <begin position="460"/>
        <end position="470"/>
    </location>
</feature>
<reference evidence="2 3" key="1">
    <citation type="submission" date="2018-06" db="EMBL/GenBank/DDBJ databases">
        <title>Complete Genomes of Monosporascus.</title>
        <authorList>
            <person name="Robinson A.J."/>
            <person name="Natvig D.O."/>
        </authorList>
    </citation>
    <scope>NUCLEOTIDE SEQUENCE [LARGE SCALE GENOMIC DNA]</scope>
    <source>
        <strain evidence="2 3">CBS 110550</strain>
    </source>
</reference>
<feature type="region of interest" description="Disordered" evidence="1">
    <location>
        <begin position="101"/>
        <end position="137"/>
    </location>
</feature>
<comment type="caution">
    <text evidence="2">The sequence shown here is derived from an EMBL/GenBank/DDBJ whole genome shotgun (WGS) entry which is preliminary data.</text>
</comment>
<dbReference type="STRING" id="155417.A0A4Q4SUK0"/>
<dbReference type="Proteomes" id="UP000293360">
    <property type="component" value="Unassembled WGS sequence"/>
</dbReference>
<name>A0A4Q4SUK0_9PEZI</name>
<protein>
    <submittedName>
        <fullName evidence="2">Uncharacterized protein</fullName>
    </submittedName>
</protein>
<proteinExistence type="predicted"/>
<feature type="region of interest" description="Disordered" evidence="1">
    <location>
        <begin position="436"/>
        <end position="470"/>
    </location>
</feature>